<organism evidence="2 3">
    <name type="scientific">Caproicibacterium amylolyticum</name>
    <dbReference type="NCBI Taxonomy" id="2766537"/>
    <lineage>
        <taxon>Bacteria</taxon>
        <taxon>Bacillati</taxon>
        <taxon>Bacillota</taxon>
        <taxon>Clostridia</taxon>
        <taxon>Eubacteriales</taxon>
        <taxon>Oscillospiraceae</taxon>
        <taxon>Caproicibacterium</taxon>
    </lineage>
</organism>
<feature type="chain" id="PRO_5039246890" evidence="1">
    <location>
        <begin position="26"/>
        <end position="434"/>
    </location>
</feature>
<dbReference type="PROSITE" id="PS51257">
    <property type="entry name" value="PROKAR_LIPOPROTEIN"/>
    <property type="match status" value="1"/>
</dbReference>
<name>A0A7G9WL07_9FIRM</name>
<dbReference type="InterPro" id="IPR006059">
    <property type="entry name" value="SBP"/>
</dbReference>
<dbReference type="PANTHER" id="PTHR43649">
    <property type="entry name" value="ARABINOSE-BINDING PROTEIN-RELATED"/>
    <property type="match status" value="1"/>
</dbReference>
<dbReference type="KEGG" id="caml:H6X83_07165"/>
<dbReference type="RefSeq" id="WP_212508434.1">
    <property type="nucleotide sequence ID" value="NZ_CP060696.1"/>
</dbReference>
<accession>A0A7G9WL07</accession>
<evidence type="ECO:0000313" key="2">
    <source>
        <dbReference type="EMBL" id="QNO19369.1"/>
    </source>
</evidence>
<keyword evidence="3" id="KW-1185">Reference proteome</keyword>
<sequence>MKKYFKRALSLLLIVGMAISVCAVATGCESTNGKVTIELFEYKREAVATFEKMAAAFNKENPGINLIVSSPNDAMTVLKTRLIKNDTPDIIGIGGDINYSNLLDADMLEDVSDYQGLKNIKSVYKEMDKNLELVPKTGTYAIPYAANASGILYNRKIFKQNGWSIPTTWEEMMALCKKMQDANITPFYFALKDSWTALAPWNAIAVDLVQPNITQQVNLGNTTFSKAYSEVAEKEKVLLQYGQKDVFAYGYNDACTAFAKGQSAMMPIGSYAVPQIKTVNPNMDIDSFVLPASSDASKNKLNSGNDLQFSIMKGTKDKAACYRVLDFMLTDKNVQSYVNDQSAVPCKSGNFTLPSMLDGMKPYIQQGKMADYQDHHYPAEMSVDALIQTYLLGQSKTDFLNAFDTNWKRYNRDTIAKLKKYEAEHGSASFSSKS</sequence>
<evidence type="ECO:0000313" key="3">
    <source>
        <dbReference type="Proteomes" id="UP000516046"/>
    </source>
</evidence>
<evidence type="ECO:0000256" key="1">
    <source>
        <dbReference type="SAM" id="SignalP"/>
    </source>
</evidence>
<gene>
    <name evidence="2" type="ORF">H6X83_07165</name>
</gene>
<dbReference type="PANTHER" id="PTHR43649:SF12">
    <property type="entry name" value="DIACETYLCHITOBIOSE BINDING PROTEIN DASA"/>
    <property type="match status" value="1"/>
</dbReference>
<keyword evidence="1" id="KW-0732">Signal</keyword>
<reference evidence="2 3" key="1">
    <citation type="submission" date="2020-08" db="EMBL/GenBank/DDBJ databases">
        <authorList>
            <person name="Ren C."/>
            <person name="Gu Y."/>
            <person name="Xu Y."/>
        </authorList>
    </citation>
    <scope>NUCLEOTIDE SEQUENCE [LARGE SCALE GENOMIC DNA]</scope>
    <source>
        <strain evidence="2 3">LBM18003</strain>
    </source>
</reference>
<dbReference type="AlphaFoldDB" id="A0A7G9WL07"/>
<proteinExistence type="predicted"/>
<protein>
    <submittedName>
        <fullName evidence="2">Extracellular solute-binding protein</fullName>
    </submittedName>
</protein>
<dbReference type="Proteomes" id="UP000516046">
    <property type="component" value="Chromosome"/>
</dbReference>
<dbReference type="Gene3D" id="3.40.190.10">
    <property type="entry name" value="Periplasmic binding protein-like II"/>
    <property type="match status" value="2"/>
</dbReference>
<dbReference type="Pfam" id="PF01547">
    <property type="entry name" value="SBP_bac_1"/>
    <property type="match status" value="1"/>
</dbReference>
<dbReference type="SUPFAM" id="SSF53850">
    <property type="entry name" value="Periplasmic binding protein-like II"/>
    <property type="match status" value="1"/>
</dbReference>
<dbReference type="InterPro" id="IPR050490">
    <property type="entry name" value="Bact_solute-bd_prot1"/>
</dbReference>
<dbReference type="EMBL" id="CP060696">
    <property type="protein sequence ID" value="QNO19369.1"/>
    <property type="molecule type" value="Genomic_DNA"/>
</dbReference>
<feature type="signal peptide" evidence="1">
    <location>
        <begin position="1"/>
        <end position="25"/>
    </location>
</feature>